<evidence type="ECO:0000313" key="2">
    <source>
        <dbReference type="EMBL" id="KPL59649.1"/>
    </source>
</evidence>
<name>A0A0P6WQ56_9BACI</name>
<organism evidence="2 3">
    <name type="scientific">Rossellomorea vietnamensis</name>
    <dbReference type="NCBI Taxonomy" id="218284"/>
    <lineage>
        <taxon>Bacteria</taxon>
        <taxon>Bacillati</taxon>
        <taxon>Bacillota</taxon>
        <taxon>Bacilli</taxon>
        <taxon>Bacillales</taxon>
        <taxon>Bacillaceae</taxon>
        <taxon>Rossellomorea</taxon>
    </lineage>
</organism>
<gene>
    <name evidence="2" type="ORF">AM506_09270</name>
</gene>
<dbReference type="AlphaFoldDB" id="A0A0P6WQ56"/>
<dbReference type="PATRIC" id="fig|218284.4.peg.3507"/>
<comment type="caution">
    <text evidence="2">The sequence shown here is derived from an EMBL/GenBank/DDBJ whole genome shotgun (WGS) entry which is preliminary data.</text>
</comment>
<reference evidence="2 3" key="1">
    <citation type="submission" date="2015-08" db="EMBL/GenBank/DDBJ databases">
        <title>Draft Genome Sequence of Bacillus vietnamensis UCD-SED5.</title>
        <authorList>
            <person name="Lee R.D."/>
            <person name="Jospin G."/>
            <person name="Lang J.M."/>
            <person name="Coil D.A."/>
            <person name="Eisen J.A."/>
        </authorList>
    </citation>
    <scope>NUCLEOTIDE SEQUENCE [LARGE SCALE GENOMIC DNA]</scope>
    <source>
        <strain evidence="2 3">UCD-SED5</strain>
    </source>
</reference>
<dbReference type="EMBL" id="LIXZ01000006">
    <property type="protein sequence ID" value="KPL59649.1"/>
    <property type="molecule type" value="Genomic_DNA"/>
</dbReference>
<protein>
    <submittedName>
        <fullName evidence="2">Uncharacterized protein</fullName>
    </submittedName>
</protein>
<sequence length="62" mass="6623">MAFLVDLAYDLEGLAAGAGQKKSGRGSFWGDKHKTSHPKRRSFAFLGDLGYDLEPQAPGAGQ</sequence>
<evidence type="ECO:0000313" key="3">
    <source>
        <dbReference type="Proteomes" id="UP000050398"/>
    </source>
</evidence>
<accession>A0A0P6WQ56</accession>
<evidence type="ECO:0000256" key="1">
    <source>
        <dbReference type="SAM" id="MobiDB-lite"/>
    </source>
</evidence>
<dbReference type="Proteomes" id="UP000050398">
    <property type="component" value="Unassembled WGS sequence"/>
</dbReference>
<feature type="region of interest" description="Disordered" evidence="1">
    <location>
        <begin position="18"/>
        <end position="38"/>
    </location>
</feature>
<proteinExistence type="predicted"/>